<evidence type="ECO:0000259" key="2">
    <source>
        <dbReference type="Pfam" id="PF14371"/>
    </source>
</evidence>
<comment type="caution">
    <text evidence="3">The sequence shown here is derived from an EMBL/GenBank/DDBJ whole genome shotgun (WGS) entry which is preliminary data.</text>
</comment>
<dbReference type="EMBL" id="JAALLT010000003">
    <property type="protein sequence ID" value="NGP77242.1"/>
    <property type="molecule type" value="Genomic_DNA"/>
</dbReference>
<feature type="domain" description="DUF4412" evidence="2">
    <location>
        <begin position="114"/>
        <end position="231"/>
    </location>
</feature>
<gene>
    <name evidence="3" type="ORF">G3570_11390</name>
</gene>
<dbReference type="RefSeq" id="WP_165142382.1">
    <property type="nucleotide sequence ID" value="NZ_JAALLT010000003.1"/>
</dbReference>
<evidence type="ECO:0000256" key="1">
    <source>
        <dbReference type="SAM" id="SignalP"/>
    </source>
</evidence>
<evidence type="ECO:0000313" key="3">
    <source>
        <dbReference type="EMBL" id="NGP77242.1"/>
    </source>
</evidence>
<dbReference type="AlphaFoldDB" id="A0A6M1SWE3"/>
<reference evidence="3 4" key="1">
    <citation type="submission" date="2020-02" db="EMBL/GenBank/DDBJ databases">
        <title>Balneolaceae bacterium YR4-1, complete genome.</title>
        <authorList>
            <person name="Li Y."/>
            <person name="Wu S."/>
        </authorList>
    </citation>
    <scope>NUCLEOTIDE SEQUENCE [LARGE SCALE GENOMIC DNA]</scope>
    <source>
        <strain evidence="3 4">YR4-1</strain>
    </source>
</reference>
<keyword evidence="1" id="KW-0732">Signal</keyword>
<name>A0A6M1SWE3_9BACT</name>
<keyword evidence="4" id="KW-1185">Reference proteome</keyword>
<dbReference type="InterPro" id="IPR025524">
    <property type="entry name" value="DUF4412"/>
</dbReference>
<organism evidence="3 4">
    <name type="scientific">Halalkalibaculum roseum</name>
    <dbReference type="NCBI Taxonomy" id="2709311"/>
    <lineage>
        <taxon>Bacteria</taxon>
        <taxon>Pseudomonadati</taxon>
        <taxon>Balneolota</taxon>
        <taxon>Balneolia</taxon>
        <taxon>Balneolales</taxon>
        <taxon>Balneolaceae</taxon>
        <taxon>Halalkalibaculum</taxon>
    </lineage>
</organism>
<dbReference type="Proteomes" id="UP000473278">
    <property type="component" value="Unassembled WGS sequence"/>
</dbReference>
<feature type="signal peptide" evidence="1">
    <location>
        <begin position="1"/>
        <end position="23"/>
    </location>
</feature>
<proteinExistence type="predicted"/>
<feature type="chain" id="PRO_5026880168" evidence="1">
    <location>
        <begin position="24"/>
        <end position="248"/>
    </location>
</feature>
<evidence type="ECO:0000313" key="4">
    <source>
        <dbReference type="Proteomes" id="UP000473278"/>
    </source>
</evidence>
<protein>
    <submittedName>
        <fullName evidence="3">DUF4412 domain-containing protein</fullName>
    </submittedName>
</protein>
<dbReference type="Pfam" id="PF14371">
    <property type="entry name" value="DUF4412"/>
    <property type="match status" value="1"/>
</dbReference>
<accession>A0A6M1SWE3</accession>
<sequence>MKKQSSLFFTLLLLFLTTEYAHAQFEGKVVYNSYELKSGEKINNDRFTMFVTPDRILLQGDNSYDFMGNIRTEGVLVRLDFEDFVFLTGKDKALKISKMDITSMMNLFGGSSGNQRENDTDINYKRTGERETINGFDSEKFIFSDEEHKGDYVSVWMTQDLQFNWGMLAEPWGDDVEGMISGDFPISLIFEEGYFPLRIESYQDGELKTVTEADEINESSIAKAMVQIPSGVSVLSLQNYLFQQLSEQ</sequence>